<evidence type="ECO:0000256" key="1">
    <source>
        <dbReference type="ARBA" id="ARBA00012452"/>
    </source>
</evidence>
<dbReference type="Gene3D" id="1.20.1050.10">
    <property type="match status" value="1"/>
</dbReference>
<dbReference type="PANTHER" id="PTHR11571">
    <property type="entry name" value="GLUTATHIONE S-TRANSFERASE"/>
    <property type="match status" value="1"/>
</dbReference>
<feature type="domain" description="GST N-terminal" evidence="5">
    <location>
        <begin position="2"/>
        <end position="79"/>
    </location>
</feature>
<evidence type="ECO:0000259" key="5">
    <source>
        <dbReference type="PROSITE" id="PS50404"/>
    </source>
</evidence>
<dbReference type="Gene3D" id="3.40.30.10">
    <property type="entry name" value="Glutaredoxin"/>
    <property type="match status" value="1"/>
</dbReference>
<reference evidence="8" key="1">
    <citation type="submission" date="2025-08" db="UniProtKB">
        <authorList>
            <consortium name="RefSeq"/>
        </authorList>
    </citation>
    <scope>IDENTIFICATION</scope>
    <source>
        <tissue evidence="8">Whole body</tissue>
    </source>
</reference>
<dbReference type="InterPro" id="IPR050213">
    <property type="entry name" value="GST_superfamily"/>
</dbReference>
<dbReference type="SFLD" id="SFLDG01205">
    <property type="entry name" value="AMPS.1"/>
    <property type="match status" value="1"/>
</dbReference>
<dbReference type="GO" id="GO:0006749">
    <property type="term" value="P:glutathione metabolic process"/>
    <property type="evidence" value="ECO:0007669"/>
    <property type="project" value="TreeGrafter"/>
</dbReference>
<dbReference type="SUPFAM" id="SSF47616">
    <property type="entry name" value="GST C-terminal domain-like"/>
    <property type="match status" value="1"/>
</dbReference>
<dbReference type="OrthoDB" id="414243at2759"/>
<dbReference type="CDD" id="cd03192">
    <property type="entry name" value="GST_C_Sigma_like"/>
    <property type="match status" value="1"/>
</dbReference>
<dbReference type="PANTHER" id="PTHR11571:SF224">
    <property type="entry name" value="HEMATOPOIETIC PROSTAGLANDIN D SYNTHASE"/>
    <property type="match status" value="1"/>
</dbReference>
<keyword evidence="2" id="KW-0808">Transferase</keyword>
<dbReference type="RefSeq" id="XP_026495721.2">
    <property type="nucleotide sequence ID" value="XM_026639936.2"/>
</dbReference>
<evidence type="ECO:0000259" key="6">
    <source>
        <dbReference type="PROSITE" id="PS50405"/>
    </source>
</evidence>
<dbReference type="SUPFAM" id="SSF52833">
    <property type="entry name" value="Thioredoxin-like"/>
    <property type="match status" value="1"/>
</dbReference>
<evidence type="ECO:0000313" key="7">
    <source>
        <dbReference type="Proteomes" id="UP001652626"/>
    </source>
</evidence>
<dbReference type="PROSITE" id="PS50405">
    <property type="entry name" value="GST_CTER"/>
    <property type="match status" value="1"/>
</dbReference>
<gene>
    <name evidence="8" type="primary">LOC113400380</name>
</gene>
<dbReference type="Pfam" id="PF02798">
    <property type="entry name" value="GST_N"/>
    <property type="match status" value="1"/>
</dbReference>
<feature type="domain" description="GST C-terminal" evidence="6">
    <location>
        <begin position="81"/>
        <end position="204"/>
    </location>
</feature>
<dbReference type="GO" id="GO:0004364">
    <property type="term" value="F:glutathione transferase activity"/>
    <property type="evidence" value="ECO:0007669"/>
    <property type="project" value="UniProtKB-EC"/>
</dbReference>
<proteinExistence type="inferred from homology"/>
<dbReference type="GeneID" id="113400380"/>
<protein>
    <recommendedName>
        <fullName evidence="1">glutathione transferase</fullName>
        <ecNumber evidence="1">2.5.1.18</ecNumber>
    </recommendedName>
</protein>
<dbReference type="InterPro" id="IPR036282">
    <property type="entry name" value="Glutathione-S-Trfase_C_sf"/>
</dbReference>
<dbReference type="EC" id="2.5.1.18" evidence="1"/>
<evidence type="ECO:0000256" key="2">
    <source>
        <dbReference type="ARBA" id="ARBA00022679"/>
    </source>
</evidence>
<dbReference type="CDD" id="cd03039">
    <property type="entry name" value="GST_N_Sigma_like"/>
    <property type="match status" value="1"/>
</dbReference>
<dbReference type="PROSITE" id="PS50404">
    <property type="entry name" value="GST_NTER"/>
    <property type="match status" value="1"/>
</dbReference>
<organism evidence="7 8">
    <name type="scientific">Vanessa tameamea</name>
    <name type="common">Kamehameha butterfly</name>
    <dbReference type="NCBI Taxonomy" id="334116"/>
    <lineage>
        <taxon>Eukaryota</taxon>
        <taxon>Metazoa</taxon>
        <taxon>Ecdysozoa</taxon>
        <taxon>Arthropoda</taxon>
        <taxon>Hexapoda</taxon>
        <taxon>Insecta</taxon>
        <taxon>Pterygota</taxon>
        <taxon>Neoptera</taxon>
        <taxon>Endopterygota</taxon>
        <taxon>Lepidoptera</taxon>
        <taxon>Glossata</taxon>
        <taxon>Ditrysia</taxon>
        <taxon>Papilionoidea</taxon>
        <taxon>Nymphalidae</taxon>
        <taxon>Nymphalinae</taxon>
        <taxon>Vanessa</taxon>
    </lineage>
</organism>
<dbReference type="Pfam" id="PF14497">
    <property type="entry name" value="GST_C_3"/>
    <property type="match status" value="1"/>
</dbReference>
<dbReference type="InterPro" id="IPR004046">
    <property type="entry name" value="GST_C"/>
</dbReference>
<dbReference type="GO" id="GO:0004602">
    <property type="term" value="F:glutathione peroxidase activity"/>
    <property type="evidence" value="ECO:0007669"/>
    <property type="project" value="UniProtKB-ARBA"/>
</dbReference>
<evidence type="ECO:0000313" key="8">
    <source>
        <dbReference type="RefSeq" id="XP_026495721.2"/>
    </source>
</evidence>
<sequence length="204" mass="23551">MPKTVLYYFPAKALGEAIRLLLAYSGQEFEDHRIKFEDWGSFKSLMPFGQMPVLEIDGKKYAQSTAIARYLGQKNGLAGDNLEESFEIDQNIEFLIDIRDEAAEVHYEKDVKLKATKYEDNLKNKYPAMLKKLDEIIKQNKGHIAAGKLTWGDFVFAGSFDYMKVMLRMPDLEKKYPSFKQVIDAVYADEKVRTYGEKCPKTEF</sequence>
<dbReference type="SFLD" id="SFLDS00019">
    <property type="entry name" value="Glutathione_Transferase_(cytos"/>
    <property type="match status" value="1"/>
</dbReference>
<keyword evidence="7" id="KW-1185">Reference proteome</keyword>
<dbReference type="InterPro" id="IPR036249">
    <property type="entry name" value="Thioredoxin-like_sf"/>
</dbReference>
<dbReference type="InterPro" id="IPR010987">
    <property type="entry name" value="Glutathione-S-Trfase_C-like"/>
</dbReference>
<dbReference type="AlphaFoldDB" id="A0A8B8II48"/>
<name>A0A8B8II48_VANTA</name>
<comment type="similarity">
    <text evidence="3">Belongs to the GST superfamily. Sigma family.</text>
</comment>
<dbReference type="InterPro" id="IPR004045">
    <property type="entry name" value="Glutathione_S-Trfase_N"/>
</dbReference>
<dbReference type="Proteomes" id="UP001652626">
    <property type="component" value="Chromosome 17"/>
</dbReference>
<dbReference type="InterPro" id="IPR040079">
    <property type="entry name" value="Glutathione_S-Trfase"/>
</dbReference>
<evidence type="ECO:0000256" key="3">
    <source>
        <dbReference type="ARBA" id="ARBA00038317"/>
    </source>
</evidence>
<dbReference type="OMA" id="YWEKDPA"/>
<dbReference type="SFLD" id="SFLDG00363">
    <property type="entry name" value="AMPS_(cytGST):_Alpha-__Mu-__Pi"/>
    <property type="match status" value="1"/>
</dbReference>
<evidence type="ECO:0000256" key="4">
    <source>
        <dbReference type="ARBA" id="ARBA00047960"/>
    </source>
</evidence>
<comment type="catalytic activity">
    <reaction evidence="4">
        <text>RX + glutathione = an S-substituted glutathione + a halide anion + H(+)</text>
        <dbReference type="Rhea" id="RHEA:16437"/>
        <dbReference type="ChEBI" id="CHEBI:15378"/>
        <dbReference type="ChEBI" id="CHEBI:16042"/>
        <dbReference type="ChEBI" id="CHEBI:17792"/>
        <dbReference type="ChEBI" id="CHEBI:57925"/>
        <dbReference type="ChEBI" id="CHEBI:90779"/>
        <dbReference type="EC" id="2.5.1.18"/>
    </reaction>
</comment>
<accession>A0A8B8II48</accession>